<feature type="active site" description="Proton acceptor" evidence="2">
    <location>
        <position position="65"/>
    </location>
</feature>
<feature type="binding site" evidence="2">
    <location>
        <position position="30"/>
    </location>
    <ligand>
        <name>substrate</name>
    </ligand>
</feature>
<dbReference type="Proteomes" id="UP000438699">
    <property type="component" value="Unassembled WGS sequence"/>
</dbReference>
<dbReference type="InterPro" id="IPR036424">
    <property type="entry name" value="UPP_synth-like_sf"/>
</dbReference>
<comment type="function">
    <text evidence="2">Catalyzes the condensation of isopentenyl diphosphate (IPP) with allylic pyrophosphates generating different type of terpenoids.</text>
</comment>
<dbReference type="RefSeq" id="WP_151150614.1">
    <property type="nucleotide sequence ID" value="NZ_WAIE01000002.1"/>
</dbReference>
<feature type="binding site" evidence="2">
    <location>
        <position position="22"/>
    </location>
    <ligand>
        <name>substrate</name>
    </ligand>
</feature>
<sequence>MTATTGTIPAHIAVIMDGNGRWATKRGLPRTKGHKAGTEAARAIVTHCREIGVRHLTLYTFSKENWARPKEEVGTLFDLLTSFLKNEQKQLLEQDIRLKVLGDVDGLPLAVRTVLKRVMEKTAGCAGMTLNLALNYGGRDEIVRACRRLVQQGLAPEQIDEQALSRELFTAGQPDPDLVIRTSGEIRISNYLLFQTAYSEFYFTDVLWPDFTPDHLDAAIADLNSRQRRFGKTGQQLEQDDK</sequence>
<proteinExistence type="inferred from homology"/>
<dbReference type="GO" id="GO:0016094">
    <property type="term" value="P:polyprenol biosynthetic process"/>
    <property type="evidence" value="ECO:0007669"/>
    <property type="project" value="TreeGrafter"/>
</dbReference>
<dbReference type="PANTHER" id="PTHR10291">
    <property type="entry name" value="DEHYDRODOLICHYL DIPHOSPHATE SYNTHASE FAMILY MEMBER"/>
    <property type="match status" value="1"/>
</dbReference>
<feature type="binding site" evidence="2">
    <location>
        <position position="68"/>
    </location>
    <ligand>
        <name>substrate</name>
    </ligand>
</feature>
<comment type="cofactor">
    <cofactor evidence="2">
        <name>Mg(2+)</name>
        <dbReference type="ChEBI" id="CHEBI:18420"/>
    </cofactor>
    <text evidence="2">Binds 2 magnesium ions per subunit.</text>
</comment>
<feature type="binding site" evidence="2">
    <location>
        <begin position="62"/>
        <end position="64"/>
    </location>
    <ligand>
        <name>substrate</name>
    </ligand>
</feature>
<accession>A0A6N6N3J9</accession>
<protein>
    <recommendedName>
        <fullName evidence="2">Isoprenyl transferase</fullName>
        <ecNumber evidence="2">2.5.1.-</ecNumber>
    </recommendedName>
</protein>
<feature type="binding site" evidence="2">
    <location>
        <position position="17"/>
    </location>
    <ligand>
        <name>Mg(2+)</name>
        <dbReference type="ChEBI" id="CHEBI:18420"/>
    </ligand>
</feature>
<keyword evidence="2" id="KW-0479">Metal-binding</keyword>
<dbReference type="OrthoDB" id="4191603at2"/>
<dbReference type="CDD" id="cd00475">
    <property type="entry name" value="Cis_IPPS"/>
    <property type="match status" value="1"/>
</dbReference>
<dbReference type="GO" id="GO:0000287">
    <property type="term" value="F:magnesium ion binding"/>
    <property type="evidence" value="ECO:0007669"/>
    <property type="project" value="UniProtKB-UniRule"/>
</dbReference>
<keyword evidence="4" id="KW-1185">Reference proteome</keyword>
<dbReference type="HAMAP" id="MF_01139">
    <property type="entry name" value="ISPT"/>
    <property type="match status" value="1"/>
</dbReference>
<dbReference type="GO" id="GO:0005829">
    <property type="term" value="C:cytosol"/>
    <property type="evidence" value="ECO:0007669"/>
    <property type="project" value="TreeGrafter"/>
</dbReference>
<comment type="subunit">
    <text evidence="2">Homodimer.</text>
</comment>
<feature type="binding site" evidence="2">
    <location>
        <position position="66"/>
    </location>
    <ligand>
        <name>substrate</name>
    </ligand>
</feature>
<dbReference type="FunFam" id="3.40.1180.10:FF:000001">
    <property type="entry name" value="(2E,6E)-farnesyl-diphosphate-specific ditrans,polycis-undecaprenyl-diphosphate synthase"/>
    <property type="match status" value="1"/>
</dbReference>
<dbReference type="GO" id="GO:0008834">
    <property type="term" value="F:ditrans,polycis-undecaprenyl-diphosphate synthase [(2E,6E)-farnesyl-diphosphate specific] activity"/>
    <property type="evidence" value="ECO:0007669"/>
    <property type="project" value="TreeGrafter"/>
</dbReference>
<feature type="active site" evidence="2">
    <location>
        <position position="17"/>
    </location>
</feature>
<dbReference type="Pfam" id="PF01255">
    <property type="entry name" value="Prenyltransf"/>
    <property type="match status" value="1"/>
</dbReference>
<gene>
    <name evidence="3" type="ORF">F8A88_08090</name>
</gene>
<feature type="binding site" evidence="2">
    <location>
        <position position="34"/>
    </location>
    <ligand>
        <name>substrate</name>
    </ligand>
</feature>
<dbReference type="Gene3D" id="3.40.1180.10">
    <property type="entry name" value="Decaprenyl diphosphate synthase-like"/>
    <property type="match status" value="1"/>
</dbReference>
<dbReference type="EC" id="2.5.1.-" evidence="2"/>
<dbReference type="PANTHER" id="PTHR10291:SF0">
    <property type="entry name" value="DEHYDRODOLICHYL DIPHOSPHATE SYNTHASE 2"/>
    <property type="match status" value="1"/>
</dbReference>
<comment type="similarity">
    <text evidence="2">Belongs to the UPP synthase family.</text>
</comment>
<comment type="caution">
    <text evidence="3">The sequence shown here is derived from an EMBL/GenBank/DDBJ whole genome shotgun (WGS) entry which is preliminary data.</text>
</comment>
<feature type="binding site" evidence="2">
    <location>
        <position position="181"/>
    </location>
    <ligand>
        <name>substrate</name>
    </ligand>
</feature>
<name>A0A6N6N3J9_9BACT</name>
<dbReference type="InterPro" id="IPR001441">
    <property type="entry name" value="UPP_synth-like"/>
</dbReference>
<evidence type="ECO:0000313" key="3">
    <source>
        <dbReference type="EMBL" id="KAB1442393.1"/>
    </source>
</evidence>
<keyword evidence="2" id="KW-0460">Magnesium</keyword>
<feature type="binding site" evidence="2">
    <location>
        <begin position="187"/>
        <end position="189"/>
    </location>
    <ligand>
        <name>substrate</name>
    </ligand>
</feature>
<evidence type="ECO:0000313" key="4">
    <source>
        <dbReference type="Proteomes" id="UP000438699"/>
    </source>
</evidence>
<dbReference type="NCBIfam" id="NF011405">
    <property type="entry name" value="PRK14830.1"/>
    <property type="match status" value="1"/>
</dbReference>
<feature type="binding site" evidence="2">
    <location>
        <position position="200"/>
    </location>
    <ligand>
        <name>Mg(2+)</name>
        <dbReference type="ChEBI" id="CHEBI:18420"/>
    </ligand>
</feature>
<dbReference type="GO" id="GO:0030145">
    <property type="term" value="F:manganese ion binding"/>
    <property type="evidence" value="ECO:0007669"/>
    <property type="project" value="TreeGrafter"/>
</dbReference>
<evidence type="ECO:0000256" key="2">
    <source>
        <dbReference type="HAMAP-Rule" id="MF_01139"/>
    </source>
</evidence>
<dbReference type="NCBIfam" id="TIGR00055">
    <property type="entry name" value="uppS"/>
    <property type="match status" value="1"/>
</dbReference>
<feature type="binding site" evidence="2">
    <location>
        <begin position="18"/>
        <end position="21"/>
    </location>
    <ligand>
        <name>substrate</name>
    </ligand>
</feature>
<keyword evidence="1 2" id="KW-0808">Transferase</keyword>
<dbReference type="AlphaFoldDB" id="A0A6N6N3J9"/>
<reference evidence="3 4" key="1">
    <citation type="journal article" date="2017" name="Int. J. Syst. Evol. Microbiol.">
        <title>Desulfovibrio senegalensis sp. nov., a mesophilic sulfate reducer isolated from marine sediment.</title>
        <authorList>
            <person name="Thioye A."/>
            <person name="Gam Z.B.A."/>
            <person name="Mbengue M."/>
            <person name="Cayol J.L."/>
            <person name="Joseph-Bartoli M."/>
            <person name="Toure-Kane C."/>
            <person name="Labat M."/>
        </authorList>
    </citation>
    <scope>NUCLEOTIDE SEQUENCE [LARGE SCALE GENOMIC DNA]</scope>
    <source>
        <strain evidence="3 4">DSM 101509</strain>
    </source>
</reference>
<evidence type="ECO:0000256" key="1">
    <source>
        <dbReference type="ARBA" id="ARBA00022679"/>
    </source>
</evidence>
<dbReference type="EMBL" id="WAIE01000002">
    <property type="protein sequence ID" value="KAB1442393.1"/>
    <property type="molecule type" value="Genomic_DNA"/>
</dbReference>
<organism evidence="3 4">
    <name type="scientific">Pseudodesulfovibrio senegalensis</name>
    <dbReference type="NCBI Taxonomy" id="1721087"/>
    <lineage>
        <taxon>Bacteria</taxon>
        <taxon>Pseudomonadati</taxon>
        <taxon>Thermodesulfobacteriota</taxon>
        <taxon>Desulfovibrionia</taxon>
        <taxon>Desulfovibrionales</taxon>
        <taxon>Desulfovibrionaceae</taxon>
    </lineage>
</organism>
<dbReference type="SUPFAM" id="SSF64005">
    <property type="entry name" value="Undecaprenyl diphosphate synthase"/>
    <property type="match status" value="1"/>
</dbReference>